<dbReference type="Proteomes" id="UP001370490">
    <property type="component" value="Unassembled WGS sequence"/>
</dbReference>
<gene>
    <name evidence="2" type="ORF">RJ641_008881</name>
</gene>
<dbReference type="PANTHER" id="PTHR44843">
    <property type="entry name" value="METHYLTRANSFERASE"/>
    <property type="match status" value="1"/>
</dbReference>
<dbReference type="InterPro" id="IPR057192">
    <property type="entry name" value="DUF7870"/>
</dbReference>
<dbReference type="PANTHER" id="PTHR44843:SF13">
    <property type="entry name" value="METHYLTRANSFERASE FKBM DOMAIN-CONTAINING PROTEIN"/>
    <property type="match status" value="1"/>
</dbReference>
<dbReference type="EMBL" id="JBAMMX010000015">
    <property type="protein sequence ID" value="KAK6927162.1"/>
    <property type="molecule type" value="Genomic_DNA"/>
</dbReference>
<reference evidence="2 3" key="1">
    <citation type="submission" date="2023-12" db="EMBL/GenBank/DDBJ databases">
        <title>A high-quality genome assembly for Dillenia turbinata (Dilleniales).</title>
        <authorList>
            <person name="Chanderbali A."/>
        </authorList>
    </citation>
    <scope>NUCLEOTIDE SEQUENCE [LARGE SCALE GENOMIC DNA]</scope>
    <source>
        <strain evidence="2">LSX21</strain>
        <tissue evidence="2">Leaf</tissue>
    </source>
</reference>
<feature type="domain" description="DUF7870" evidence="1">
    <location>
        <begin position="29"/>
        <end position="101"/>
    </location>
</feature>
<evidence type="ECO:0000313" key="3">
    <source>
        <dbReference type="Proteomes" id="UP001370490"/>
    </source>
</evidence>
<evidence type="ECO:0000313" key="2">
    <source>
        <dbReference type="EMBL" id="KAK6927162.1"/>
    </source>
</evidence>
<name>A0AAN8VGS5_9MAGN</name>
<evidence type="ECO:0000259" key="1">
    <source>
        <dbReference type="Pfam" id="PF25276"/>
    </source>
</evidence>
<proteinExistence type="predicted"/>
<sequence>MTLTPLIPQFERNKCSVRGCKRKLVRLAEPLITEEPLKPWITLKRNIKNMKHLSSMVDICFKQRYIHIDVGYRNYGSSIGSWFMKQYPKQNKKFEIYAVEAD</sequence>
<comment type="caution">
    <text evidence="2">The sequence shown here is derived from an EMBL/GenBank/DDBJ whole genome shotgun (WGS) entry which is preliminary data.</text>
</comment>
<protein>
    <recommendedName>
        <fullName evidence="1">DUF7870 domain-containing protein</fullName>
    </recommendedName>
</protein>
<accession>A0AAN8VGS5</accession>
<organism evidence="2 3">
    <name type="scientific">Dillenia turbinata</name>
    <dbReference type="NCBI Taxonomy" id="194707"/>
    <lineage>
        <taxon>Eukaryota</taxon>
        <taxon>Viridiplantae</taxon>
        <taxon>Streptophyta</taxon>
        <taxon>Embryophyta</taxon>
        <taxon>Tracheophyta</taxon>
        <taxon>Spermatophyta</taxon>
        <taxon>Magnoliopsida</taxon>
        <taxon>eudicotyledons</taxon>
        <taxon>Gunneridae</taxon>
        <taxon>Pentapetalae</taxon>
        <taxon>Dilleniales</taxon>
        <taxon>Dilleniaceae</taxon>
        <taxon>Dillenia</taxon>
    </lineage>
</organism>
<dbReference type="Pfam" id="PF25276">
    <property type="entry name" value="DUF7870"/>
    <property type="match status" value="1"/>
</dbReference>
<keyword evidence="3" id="KW-1185">Reference proteome</keyword>
<dbReference type="AlphaFoldDB" id="A0AAN8VGS5"/>